<sequence>MRHPFDLDPAELEAIDLDFAEQLTDEEAAQVAGGLFATTLALGEEGGCWPKPGPKPIPIDPPITTKALGEEGGITKALCEDGGDVTTLALGEEGGYITQSCAETGCDPGPIYC</sequence>
<dbReference type="EMBL" id="BLAY01000010">
    <property type="protein sequence ID" value="GET36232.1"/>
    <property type="molecule type" value="Genomic_DNA"/>
</dbReference>
<name>A0AAV3X7P2_9CYAN</name>
<dbReference type="Proteomes" id="UP001050975">
    <property type="component" value="Unassembled WGS sequence"/>
</dbReference>
<reference evidence="1" key="1">
    <citation type="submission" date="2019-10" db="EMBL/GenBank/DDBJ databases">
        <title>Draft genome sequece of Microseira wollei NIES-4236.</title>
        <authorList>
            <person name="Yamaguchi H."/>
            <person name="Suzuki S."/>
            <person name="Kawachi M."/>
        </authorList>
    </citation>
    <scope>NUCLEOTIDE SEQUENCE</scope>
    <source>
        <strain evidence="1">NIES-4236</strain>
    </source>
</reference>
<evidence type="ECO:0000313" key="1">
    <source>
        <dbReference type="EMBL" id="GET36232.1"/>
    </source>
</evidence>
<accession>A0AAV3X7P2</accession>
<organism evidence="1 2">
    <name type="scientific">Microseira wollei NIES-4236</name>
    <dbReference type="NCBI Taxonomy" id="2530354"/>
    <lineage>
        <taxon>Bacteria</taxon>
        <taxon>Bacillati</taxon>
        <taxon>Cyanobacteriota</taxon>
        <taxon>Cyanophyceae</taxon>
        <taxon>Oscillatoriophycideae</taxon>
        <taxon>Aerosakkonematales</taxon>
        <taxon>Aerosakkonemataceae</taxon>
        <taxon>Microseira</taxon>
    </lineage>
</organism>
<protein>
    <submittedName>
        <fullName evidence="1">Uncharacterized protein</fullName>
    </submittedName>
</protein>
<evidence type="ECO:0000313" key="2">
    <source>
        <dbReference type="Proteomes" id="UP001050975"/>
    </source>
</evidence>
<dbReference type="AlphaFoldDB" id="A0AAV3X7P2"/>
<proteinExistence type="predicted"/>
<gene>
    <name evidence="1" type="ORF">MiSe_09800</name>
</gene>
<keyword evidence="2" id="KW-1185">Reference proteome</keyword>
<dbReference type="RefSeq" id="WP_226575524.1">
    <property type="nucleotide sequence ID" value="NZ_BLAY01000010.1"/>
</dbReference>
<comment type="caution">
    <text evidence="1">The sequence shown here is derived from an EMBL/GenBank/DDBJ whole genome shotgun (WGS) entry which is preliminary data.</text>
</comment>